<evidence type="ECO:0000313" key="3">
    <source>
        <dbReference type="EMBL" id="TNJ35344.1"/>
    </source>
</evidence>
<evidence type="ECO:0000256" key="1">
    <source>
        <dbReference type="ARBA" id="ARBA00009600"/>
    </source>
</evidence>
<organism evidence="3 4">
    <name type="scientific">Arenimonas terrae</name>
    <dbReference type="NCBI Taxonomy" id="2546226"/>
    <lineage>
        <taxon>Bacteria</taxon>
        <taxon>Pseudomonadati</taxon>
        <taxon>Pseudomonadota</taxon>
        <taxon>Gammaproteobacteria</taxon>
        <taxon>Lysobacterales</taxon>
        <taxon>Lysobacteraceae</taxon>
        <taxon>Arenimonas</taxon>
    </lineage>
</organism>
<dbReference type="EMBL" id="SMDR01000001">
    <property type="protein sequence ID" value="TNJ35344.1"/>
    <property type="molecule type" value="Genomic_DNA"/>
</dbReference>
<reference evidence="3 4" key="1">
    <citation type="submission" date="2019-03" db="EMBL/GenBank/DDBJ databases">
        <title>Arenimonas daejeonensis sp. nov., isolated from compost.</title>
        <authorList>
            <person name="Jeon C.O."/>
        </authorList>
    </citation>
    <scope>NUCLEOTIDE SEQUENCE [LARGE SCALE GENOMIC DNA]</scope>
    <source>
        <strain evidence="3 4">R29</strain>
    </source>
</reference>
<evidence type="ECO:0000256" key="2">
    <source>
        <dbReference type="HAMAP-Rule" id="MF_00758"/>
    </source>
</evidence>
<keyword evidence="4" id="KW-1185">Reference proteome</keyword>
<sequence length="191" mass="20266">MSRTPTPAGNFLANHFLIAMPALEDPNFQRSVTLICQHDAEGAMGIVINRVADYTLGELLAQMELSADEGLAAVPLVAGGPVQPDRGFVLHDDPRDWSSTLRFGDGLAVTTSRDILTAMAGGDGPGNVLVALGYAGWTAGQLEAELAENSWLTVPADRDILFHRPLDQRWQAAAFSAGVDLARLTGYAGHA</sequence>
<dbReference type="RefSeq" id="WP_139446690.1">
    <property type="nucleotide sequence ID" value="NZ_SMDR01000001.1"/>
</dbReference>
<dbReference type="Proteomes" id="UP000305760">
    <property type="component" value="Unassembled WGS sequence"/>
</dbReference>
<dbReference type="PANTHER" id="PTHR30327:SF1">
    <property type="entry name" value="UPF0301 PROTEIN YQGE"/>
    <property type="match status" value="1"/>
</dbReference>
<evidence type="ECO:0000313" key="4">
    <source>
        <dbReference type="Proteomes" id="UP000305760"/>
    </source>
</evidence>
<dbReference type="SUPFAM" id="SSF143456">
    <property type="entry name" value="VC0467-like"/>
    <property type="match status" value="1"/>
</dbReference>
<dbReference type="Pfam" id="PF02622">
    <property type="entry name" value="DUF179"/>
    <property type="match status" value="1"/>
</dbReference>
<dbReference type="NCBIfam" id="NF001266">
    <property type="entry name" value="PRK00228.1-1"/>
    <property type="match status" value="1"/>
</dbReference>
<proteinExistence type="inferred from homology"/>
<name>A0A5C4RWC7_9GAMM</name>
<protein>
    <recommendedName>
        <fullName evidence="2">UPF0301 protein E1B00_06205</fullName>
    </recommendedName>
</protein>
<comment type="similarity">
    <text evidence="1 2">Belongs to the UPF0301 (AlgH) family.</text>
</comment>
<dbReference type="Gene3D" id="3.40.1740.10">
    <property type="entry name" value="VC0467-like"/>
    <property type="match status" value="1"/>
</dbReference>
<dbReference type="PANTHER" id="PTHR30327">
    <property type="entry name" value="UNCHARACTERIZED PROTEIN YQGE"/>
    <property type="match status" value="1"/>
</dbReference>
<dbReference type="InterPro" id="IPR003774">
    <property type="entry name" value="AlgH-like"/>
</dbReference>
<dbReference type="GO" id="GO:0005829">
    <property type="term" value="C:cytosol"/>
    <property type="evidence" value="ECO:0007669"/>
    <property type="project" value="TreeGrafter"/>
</dbReference>
<accession>A0A5C4RWC7</accession>
<comment type="caution">
    <text evidence="3">The sequence shown here is derived from an EMBL/GenBank/DDBJ whole genome shotgun (WGS) entry which is preliminary data.</text>
</comment>
<dbReference type="OrthoDB" id="9807486at2"/>
<dbReference type="AlphaFoldDB" id="A0A5C4RWC7"/>
<gene>
    <name evidence="3" type="ORF">E1B00_06205</name>
</gene>
<dbReference type="HAMAP" id="MF_00758">
    <property type="entry name" value="UPF0301"/>
    <property type="match status" value="1"/>
</dbReference>